<accession>A0A1G2LW24</accession>
<dbReference type="AlphaFoldDB" id="A0A1G2LW24"/>
<dbReference type="EMBL" id="MHRA01000030">
    <property type="protein sequence ID" value="OHA15052.1"/>
    <property type="molecule type" value="Genomic_DNA"/>
</dbReference>
<gene>
    <name evidence="1" type="ORF">A3A10_01310</name>
</gene>
<dbReference type="Proteomes" id="UP000178116">
    <property type="component" value="Unassembled WGS sequence"/>
</dbReference>
<evidence type="ECO:0000313" key="2">
    <source>
        <dbReference type="Proteomes" id="UP000178116"/>
    </source>
</evidence>
<evidence type="ECO:0008006" key="3">
    <source>
        <dbReference type="Google" id="ProtNLM"/>
    </source>
</evidence>
<protein>
    <recommendedName>
        <fullName evidence="3">Ig-like domain-containing protein</fullName>
    </recommendedName>
</protein>
<comment type="caution">
    <text evidence="1">The sequence shown here is derived from an EMBL/GenBank/DDBJ whole genome shotgun (WGS) entry which is preliminary data.</text>
</comment>
<sequence length="225" mass="25360">MAEGEVPLSKSFTFGAGEVSLLWETAGYAPAQYRGKILPVSRSPIKIVAVPRGFASSDSSLIYEWKRNYKNIPDSSGKGKKTFTFYGDEAGSETIEVVVSNFDKSAVVSKRTEIKIAEPKIIFYEEHPLEGPQYQKALSDKADLEKQELILRAEPFFFSKKTLSALSYQWIMNNKKIELPLKPNVLSLVVPSDQKGKSIIKLTMENLKNIFERAEKSLRINFDLQ</sequence>
<name>A0A1G2LW24_9BACT</name>
<evidence type="ECO:0000313" key="1">
    <source>
        <dbReference type="EMBL" id="OHA15052.1"/>
    </source>
</evidence>
<reference evidence="1 2" key="1">
    <citation type="journal article" date="2016" name="Nat. Commun.">
        <title>Thousands of microbial genomes shed light on interconnected biogeochemical processes in an aquifer system.</title>
        <authorList>
            <person name="Anantharaman K."/>
            <person name="Brown C.T."/>
            <person name="Hug L.A."/>
            <person name="Sharon I."/>
            <person name="Castelle C.J."/>
            <person name="Probst A.J."/>
            <person name="Thomas B.C."/>
            <person name="Singh A."/>
            <person name="Wilkins M.J."/>
            <person name="Karaoz U."/>
            <person name="Brodie E.L."/>
            <person name="Williams K.H."/>
            <person name="Hubbard S.S."/>
            <person name="Banfield J.F."/>
        </authorList>
    </citation>
    <scope>NUCLEOTIDE SEQUENCE [LARGE SCALE GENOMIC DNA]</scope>
</reference>
<organism evidence="1 2">
    <name type="scientific">Candidatus Tagabacteria bacterium RIFCSPLOWO2_01_FULL_42_9</name>
    <dbReference type="NCBI Taxonomy" id="1802296"/>
    <lineage>
        <taxon>Bacteria</taxon>
        <taxon>Candidatus Tagaibacteriota</taxon>
    </lineage>
</organism>
<proteinExistence type="predicted"/>